<evidence type="ECO:0000256" key="2">
    <source>
        <dbReference type="ARBA" id="ARBA00022741"/>
    </source>
</evidence>
<dbReference type="InterPro" id="IPR003593">
    <property type="entry name" value="AAA+_ATPase"/>
</dbReference>
<keyword evidence="1" id="KW-0813">Transport</keyword>
<feature type="domain" description="ABC transporter" evidence="4">
    <location>
        <begin position="23"/>
        <end position="272"/>
    </location>
</feature>
<evidence type="ECO:0000256" key="1">
    <source>
        <dbReference type="ARBA" id="ARBA00022448"/>
    </source>
</evidence>
<evidence type="ECO:0000256" key="3">
    <source>
        <dbReference type="ARBA" id="ARBA00022840"/>
    </source>
</evidence>
<dbReference type="Pfam" id="PF00005">
    <property type="entry name" value="ABC_tran"/>
    <property type="match status" value="1"/>
</dbReference>
<reference evidence="5" key="1">
    <citation type="submission" date="2023-06" db="EMBL/GenBank/DDBJ databases">
        <title>Egi l300058.</title>
        <authorList>
            <person name="Gao L."/>
            <person name="Fang B.-Z."/>
            <person name="Li W.-J."/>
        </authorList>
    </citation>
    <scope>NUCLEOTIDE SEQUENCE</scope>
    <source>
        <strain evidence="5">EGI L300058</strain>
    </source>
</reference>
<keyword evidence="6" id="KW-1185">Reference proteome</keyword>
<evidence type="ECO:0000313" key="5">
    <source>
        <dbReference type="EMBL" id="MDN4481180.1"/>
    </source>
</evidence>
<dbReference type="InterPro" id="IPR050166">
    <property type="entry name" value="ABC_transporter_ATP-bind"/>
</dbReference>
<dbReference type="Gene3D" id="3.40.50.300">
    <property type="entry name" value="P-loop containing nucleotide triphosphate hydrolases"/>
    <property type="match status" value="1"/>
</dbReference>
<dbReference type="Proteomes" id="UP001172708">
    <property type="component" value="Unassembled WGS sequence"/>
</dbReference>
<protein>
    <submittedName>
        <fullName evidence="5">ATP-binding cassette domain-containing protein</fullName>
    </submittedName>
</protein>
<dbReference type="SUPFAM" id="SSF52540">
    <property type="entry name" value="P-loop containing nucleoside triphosphate hydrolases"/>
    <property type="match status" value="1"/>
</dbReference>
<sequence>MTDVTVTPADARAGSVSAPVLAVRDLSITFPPSRRGERGLEVLDGLDLAMGDGEFVAVLGPSGCGKSTLLRALGGLLDPRARVTGEIAVPRDASGRRATAWMPQRDGLLPWRRALPNAMVGAIAAGVPRERALPRARRLFDEFGLGGFERAWPHELSGGMRQRLALLRTCLAERPVLLLDEPFGGLDPVTRRRMNAWLASVRLTERAADATALDAEEPAAAGSGVVLVTHDIDEAMMLADRIVVLSDRPGRVVHESRARSGDRYDRDTLLAALDC</sequence>
<keyword evidence="2" id="KW-0547">Nucleotide-binding</keyword>
<evidence type="ECO:0000313" key="6">
    <source>
        <dbReference type="Proteomes" id="UP001172708"/>
    </source>
</evidence>
<dbReference type="PANTHER" id="PTHR42788">
    <property type="entry name" value="TAURINE IMPORT ATP-BINDING PROTEIN-RELATED"/>
    <property type="match status" value="1"/>
</dbReference>
<dbReference type="RefSeq" id="WP_301142711.1">
    <property type="nucleotide sequence ID" value="NZ_JAUHQA010000001.1"/>
</dbReference>
<dbReference type="GO" id="GO:0005524">
    <property type="term" value="F:ATP binding"/>
    <property type="evidence" value="ECO:0007669"/>
    <property type="project" value="UniProtKB-KW"/>
</dbReference>
<evidence type="ECO:0000259" key="4">
    <source>
        <dbReference type="PROSITE" id="PS50893"/>
    </source>
</evidence>
<proteinExistence type="predicted"/>
<gene>
    <name evidence="5" type="ORF">QQX02_09620</name>
</gene>
<dbReference type="InterPro" id="IPR027417">
    <property type="entry name" value="P-loop_NTPase"/>
</dbReference>
<dbReference type="SMART" id="SM00382">
    <property type="entry name" value="AAA"/>
    <property type="match status" value="1"/>
</dbReference>
<dbReference type="PROSITE" id="PS50893">
    <property type="entry name" value="ABC_TRANSPORTER_2"/>
    <property type="match status" value="1"/>
</dbReference>
<dbReference type="InterPro" id="IPR003439">
    <property type="entry name" value="ABC_transporter-like_ATP-bd"/>
</dbReference>
<organism evidence="5 6">
    <name type="scientific">Demequina muriae</name>
    <dbReference type="NCBI Taxonomy" id="3051664"/>
    <lineage>
        <taxon>Bacteria</taxon>
        <taxon>Bacillati</taxon>
        <taxon>Actinomycetota</taxon>
        <taxon>Actinomycetes</taxon>
        <taxon>Micrococcales</taxon>
        <taxon>Demequinaceae</taxon>
        <taxon>Demequina</taxon>
    </lineage>
</organism>
<keyword evidence="3 5" id="KW-0067">ATP-binding</keyword>
<dbReference type="EMBL" id="JAUHQA010000001">
    <property type="protein sequence ID" value="MDN4481180.1"/>
    <property type="molecule type" value="Genomic_DNA"/>
</dbReference>
<name>A0ABT8GID4_9MICO</name>
<accession>A0ABT8GID4</accession>
<dbReference type="PANTHER" id="PTHR42788:SF2">
    <property type="entry name" value="ABC TRANSPORTER ATP-BINDING PROTEIN"/>
    <property type="match status" value="1"/>
</dbReference>
<comment type="caution">
    <text evidence="5">The sequence shown here is derived from an EMBL/GenBank/DDBJ whole genome shotgun (WGS) entry which is preliminary data.</text>
</comment>